<dbReference type="EMBL" id="CADCUB010000022">
    <property type="protein sequence ID" value="CAA9309621.1"/>
    <property type="molecule type" value="Genomic_DNA"/>
</dbReference>
<organism evidence="3">
    <name type="scientific">uncultured Frankineae bacterium</name>
    <dbReference type="NCBI Taxonomy" id="437475"/>
    <lineage>
        <taxon>Bacteria</taxon>
        <taxon>Bacillati</taxon>
        <taxon>Actinomycetota</taxon>
        <taxon>Actinomycetes</taxon>
        <taxon>Frankiales</taxon>
        <taxon>environmental samples</taxon>
    </lineage>
</organism>
<feature type="transmembrane region" description="Helical" evidence="2">
    <location>
        <begin position="49"/>
        <end position="67"/>
    </location>
</feature>
<feature type="region of interest" description="Disordered" evidence="1">
    <location>
        <begin position="77"/>
        <end position="101"/>
    </location>
</feature>
<proteinExistence type="predicted"/>
<keyword evidence="2" id="KW-0472">Membrane</keyword>
<name>A0A6J4KND2_9ACTN</name>
<gene>
    <name evidence="3" type="ORF">AVDCRST_MAG07-381</name>
</gene>
<evidence type="ECO:0000313" key="3">
    <source>
        <dbReference type="EMBL" id="CAA9309621.1"/>
    </source>
</evidence>
<sequence length="120" mass="13631">MLRAFLTPRWLGVHALTVAAVLVLARIGWWQWDKGGSDGRAWQHYGYALQWWLFAGFAVFLWVKLVLDELDPGRVEQRNAEDPTLPVVVQPSAPPPAEDDDDELAAYNRHLAWLAENGRP</sequence>
<dbReference type="AlphaFoldDB" id="A0A6J4KND2"/>
<evidence type="ECO:0000256" key="1">
    <source>
        <dbReference type="SAM" id="MobiDB-lite"/>
    </source>
</evidence>
<evidence type="ECO:0000256" key="2">
    <source>
        <dbReference type="SAM" id="Phobius"/>
    </source>
</evidence>
<protein>
    <submittedName>
        <fullName evidence="3">Cytochrome oxidase biogenesis protein Surf1, facilitates heme A insertion</fullName>
    </submittedName>
</protein>
<keyword evidence="2" id="KW-1133">Transmembrane helix</keyword>
<keyword evidence="2" id="KW-0812">Transmembrane</keyword>
<accession>A0A6J4KND2</accession>
<reference evidence="3" key="1">
    <citation type="submission" date="2020-02" db="EMBL/GenBank/DDBJ databases">
        <authorList>
            <person name="Meier V. D."/>
        </authorList>
    </citation>
    <scope>NUCLEOTIDE SEQUENCE</scope>
    <source>
        <strain evidence="3">AVDCRST_MAG07</strain>
    </source>
</reference>